<keyword evidence="2" id="KW-0732">Signal</keyword>
<feature type="compositionally biased region" description="Basic residues" evidence="1">
    <location>
        <begin position="85"/>
        <end position="96"/>
    </location>
</feature>
<comment type="caution">
    <text evidence="3">The sequence shown here is derived from an EMBL/GenBank/DDBJ whole genome shotgun (WGS) entry which is preliminary data.</text>
</comment>
<reference evidence="3 4" key="1">
    <citation type="journal article" date="2016" name="Genome Biol. Evol.">
        <title>Divergent and convergent evolution of fungal pathogenicity.</title>
        <authorList>
            <person name="Shang Y."/>
            <person name="Xiao G."/>
            <person name="Zheng P."/>
            <person name="Cen K."/>
            <person name="Zhan S."/>
            <person name="Wang C."/>
        </authorList>
    </citation>
    <scope>NUCLEOTIDE SEQUENCE [LARGE SCALE GENOMIC DNA]</scope>
    <source>
        <strain evidence="3 4">RCEF 264</strain>
    </source>
</reference>
<dbReference type="Proteomes" id="UP000076874">
    <property type="component" value="Unassembled WGS sequence"/>
</dbReference>
<evidence type="ECO:0000256" key="1">
    <source>
        <dbReference type="SAM" id="MobiDB-lite"/>
    </source>
</evidence>
<feature type="region of interest" description="Disordered" evidence="1">
    <location>
        <begin position="29"/>
        <end position="53"/>
    </location>
</feature>
<protein>
    <submittedName>
        <fullName evidence="3">Uncharacterized protein</fullName>
    </submittedName>
</protein>
<evidence type="ECO:0000256" key="2">
    <source>
        <dbReference type="SAM" id="SignalP"/>
    </source>
</evidence>
<gene>
    <name evidence="3" type="ORF">SPI_02463</name>
</gene>
<keyword evidence="4" id="KW-1185">Reference proteome</keyword>
<accession>A0A167Y0Q5</accession>
<evidence type="ECO:0000313" key="3">
    <source>
        <dbReference type="EMBL" id="OAA65676.1"/>
    </source>
</evidence>
<proteinExistence type="predicted"/>
<feature type="compositionally biased region" description="Low complexity" evidence="1">
    <location>
        <begin position="29"/>
        <end position="49"/>
    </location>
</feature>
<name>A0A167Y0Q5_9HYPO</name>
<dbReference type="AlphaFoldDB" id="A0A167Y0Q5"/>
<dbReference type="EMBL" id="AZHD01000003">
    <property type="protein sequence ID" value="OAA65676.1"/>
    <property type="molecule type" value="Genomic_DNA"/>
</dbReference>
<organism evidence="3 4">
    <name type="scientific">Niveomyces insectorum RCEF 264</name>
    <dbReference type="NCBI Taxonomy" id="1081102"/>
    <lineage>
        <taxon>Eukaryota</taxon>
        <taxon>Fungi</taxon>
        <taxon>Dikarya</taxon>
        <taxon>Ascomycota</taxon>
        <taxon>Pezizomycotina</taxon>
        <taxon>Sordariomycetes</taxon>
        <taxon>Hypocreomycetidae</taxon>
        <taxon>Hypocreales</taxon>
        <taxon>Cordycipitaceae</taxon>
        <taxon>Niveomyces</taxon>
    </lineage>
</organism>
<feature type="region of interest" description="Disordered" evidence="1">
    <location>
        <begin position="84"/>
        <end position="134"/>
    </location>
</feature>
<feature type="chain" id="PRO_5007894558" evidence="2">
    <location>
        <begin position="24"/>
        <end position="134"/>
    </location>
</feature>
<sequence length="134" mass="14422">MRVLASFLVVFVALTTTPWTACAAPAHTPAPHTLSSLPPRPSSPSLQQPTKQPKTYHYTYRYQRGHGAGHRPPLHVVVHPYSALGKHHQHQHRHHPPQTNGRVRQDTGGGAAAASEPVAPELVAHDAATTKGGL</sequence>
<evidence type="ECO:0000313" key="4">
    <source>
        <dbReference type="Proteomes" id="UP000076874"/>
    </source>
</evidence>
<feature type="signal peptide" evidence="2">
    <location>
        <begin position="1"/>
        <end position="23"/>
    </location>
</feature>